<organism evidence="2 3">
    <name type="scientific">Lentzea tibetensis</name>
    <dbReference type="NCBI Taxonomy" id="2591470"/>
    <lineage>
        <taxon>Bacteria</taxon>
        <taxon>Bacillati</taxon>
        <taxon>Actinomycetota</taxon>
        <taxon>Actinomycetes</taxon>
        <taxon>Pseudonocardiales</taxon>
        <taxon>Pseudonocardiaceae</taxon>
        <taxon>Lentzea</taxon>
    </lineage>
</organism>
<name>A0A563EIS2_9PSEU</name>
<dbReference type="AlphaFoldDB" id="A0A563EIS2"/>
<evidence type="ECO:0000313" key="3">
    <source>
        <dbReference type="Proteomes" id="UP000316639"/>
    </source>
</evidence>
<accession>A0A563EIS2</accession>
<keyword evidence="3" id="KW-1185">Reference proteome</keyword>
<dbReference type="OrthoDB" id="3672921at2"/>
<evidence type="ECO:0000259" key="1">
    <source>
        <dbReference type="Pfam" id="PF19054"/>
    </source>
</evidence>
<evidence type="ECO:0000313" key="2">
    <source>
        <dbReference type="EMBL" id="TWP46495.1"/>
    </source>
</evidence>
<dbReference type="InterPro" id="IPR043917">
    <property type="entry name" value="DUF5753"/>
</dbReference>
<proteinExistence type="predicted"/>
<reference evidence="2 3" key="1">
    <citation type="submission" date="2019-07" db="EMBL/GenBank/DDBJ databases">
        <title>Lentzea xizangensis sp. nov., isolated from Qinghai-Tibetan Plateau Soils.</title>
        <authorList>
            <person name="Huang J."/>
        </authorList>
    </citation>
    <scope>NUCLEOTIDE SEQUENCE [LARGE SCALE GENOMIC DNA]</scope>
    <source>
        <strain evidence="2 3">FXJ1.1311</strain>
    </source>
</reference>
<feature type="domain" description="DUF5753" evidence="1">
    <location>
        <begin position="116"/>
        <end position="290"/>
    </location>
</feature>
<dbReference type="Pfam" id="PF19054">
    <property type="entry name" value="DUF5753"/>
    <property type="match status" value="1"/>
</dbReference>
<protein>
    <submittedName>
        <fullName evidence="2">Helix-turn-helix domain-containing protein</fullName>
    </submittedName>
</protein>
<comment type="caution">
    <text evidence="2">The sequence shown here is derived from an EMBL/GenBank/DDBJ whole genome shotgun (WGS) entry which is preliminary data.</text>
</comment>
<dbReference type="EMBL" id="VOBR01000032">
    <property type="protein sequence ID" value="TWP46495.1"/>
    <property type="molecule type" value="Genomic_DNA"/>
</dbReference>
<dbReference type="Proteomes" id="UP000316639">
    <property type="component" value="Unassembled WGS sequence"/>
</dbReference>
<dbReference type="RefSeq" id="WP_146358626.1">
    <property type="nucleotide sequence ID" value="NZ_VOBR01000032.1"/>
</dbReference>
<sequence>MGPNDGAEVKPRPSFSTMPRRISTVRGREFGDGVRATLAAAGLTSRAACQLLDWDEAKLSDLVNGKGGSTELELGFLLGICRTPPLERDHLVTIFRELNVRGWWQQHGASLPIMPRTFIEHLNAATEFISWSPLLVPGLLQIPDYMRAITLASATAPAAEVEDRVAARLAMQEVFRRQLKCTFYVHEFALRLPAGGAQLMSAQLHHLLRLSVRPYITIRMMPTEVGAHAGLAGPFITMKFDKIEPVVFLESENSSLFIEESNSVDGYKKVLASLDRTALDAEQSRRRITELAT</sequence>
<gene>
    <name evidence="2" type="ORF">FKR81_35620</name>
</gene>